<protein>
    <submittedName>
        <fullName evidence="2">Uncharacterized protein</fullName>
    </submittedName>
</protein>
<reference evidence="2 3" key="1">
    <citation type="submission" date="2018-01" db="EMBL/GenBank/DDBJ databases">
        <title>G. obscuriglobus.</title>
        <authorList>
            <person name="Franke J."/>
            <person name="Blomberg W."/>
            <person name="Selmecki A."/>
        </authorList>
    </citation>
    <scope>NUCLEOTIDE SEQUENCE [LARGE SCALE GENOMIC DNA]</scope>
    <source>
        <strain evidence="2 3">DSM 5831</strain>
    </source>
</reference>
<proteinExistence type="predicted"/>
<evidence type="ECO:0000313" key="2">
    <source>
        <dbReference type="EMBL" id="AWM40269.1"/>
    </source>
</evidence>
<dbReference type="OrthoDB" id="1442826at2"/>
<evidence type="ECO:0000256" key="1">
    <source>
        <dbReference type="SAM" id="MobiDB-lite"/>
    </source>
</evidence>
<evidence type="ECO:0000313" key="3">
    <source>
        <dbReference type="Proteomes" id="UP000245802"/>
    </source>
</evidence>
<name>A0A2Z3H0H1_9BACT</name>
<dbReference type="Proteomes" id="UP000245802">
    <property type="component" value="Chromosome"/>
</dbReference>
<feature type="region of interest" description="Disordered" evidence="1">
    <location>
        <begin position="40"/>
        <end position="85"/>
    </location>
</feature>
<accession>A0A2Z3H0H1</accession>
<feature type="compositionally biased region" description="Low complexity" evidence="1">
    <location>
        <begin position="59"/>
        <end position="73"/>
    </location>
</feature>
<dbReference type="KEGG" id="gog:C1280_26880"/>
<dbReference type="RefSeq" id="WP_010034352.1">
    <property type="nucleotide sequence ID" value="NZ_CP025958.1"/>
</dbReference>
<dbReference type="AlphaFoldDB" id="A0A2Z3H0H1"/>
<dbReference type="EMBL" id="CP025958">
    <property type="protein sequence ID" value="AWM40269.1"/>
    <property type="molecule type" value="Genomic_DNA"/>
</dbReference>
<organism evidence="2 3">
    <name type="scientific">Gemmata obscuriglobus</name>
    <dbReference type="NCBI Taxonomy" id="114"/>
    <lineage>
        <taxon>Bacteria</taxon>
        <taxon>Pseudomonadati</taxon>
        <taxon>Planctomycetota</taxon>
        <taxon>Planctomycetia</taxon>
        <taxon>Gemmatales</taxon>
        <taxon>Gemmataceae</taxon>
        <taxon>Gemmata</taxon>
    </lineage>
</organism>
<sequence length="85" mass="8878">MVLDLLDELESAGVFLRDGNGAIYSRRMVADEGLRAKASAAGRLGGNPDLKGRDKPTPGAAVKGTLKGVVKGGDIPSEIRDQRSD</sequence>
<keyword evidence="3" id="KW-1185">Reference proteome</keyword>
<gene>
    <name evidence="2" type="ORF">C1280_26880</name>
</gene>